<sequence length="62" mass="6796">MPPGSSTRELSPFYLYYGMNLCVRGVHLKVGYKQAIEACENKVLPMSGLFGFEGGVNARTLP</sequence>
<dbReference type="EMBL" id="KK914714">
    <property type="protein sequence ID" value="KDP30065.1"/>
    <property type="molecule type" value="Genomic_DNA"/>
</dbReference>
<reference evidence="1 2" key="1">
    <citation type="journal article" date="2014" name="PLoS ONE">
        <title>Global Analysis of Gene Expression Profiles in Physic Nut (Jatropha curcas L.) Seedlings Exposed to Salt Stress.</title>
        <authorList>
            <person name="Zhang L."/>
            <person name="Zhang C."/>
            <person name="Wu P."/>
            <person name="Chen Y."/>
            <person name="Li M."/>
            <person name="Jiang H."/>
            <person name="Wu G."/>
        </authorList>
    </citation>
    <scope>NUCLEOTIDE SEQUENCE [LARGE SCALE GENOMIC DNA]</scope>
    <source>
        <strain evidence="2">cv. GZQX0401</strain>
        <tissue evidence="1">Young leaves</tissue>
    </source>
</reference>
<organism evidence="1 2">
    <name type="scientific">Jatropha curcas</name>
    <name type="common">Barbados nut</name>
    <dbReference type="NCBI Taxonomy" id="180498"/>
    <lineage>
        <taxon>Eukaryota</taxon>
        <taxon>Viridiplantae</taxon>
        <taxon>Streptophyta</taxon>
        <taxon>Embryophyta</taxon>
        <taxon>Tracheophyta</taxon>
        <taxon>Spermatophyta</taxon>
        <taxon>Magnoliopsida</taxon>
        <taxon>eudicotyledons</taxon>
        <taxon>Gunneridae</taxon>
        <taxon>Pentapetalae</taxon>
        <taxon>rosids</taxon>
        <taxon>fabids</taxon>
        <taxon>Malpighiales</taxon>
        <taxon>Euphorbiaceae</taxon>
        <taxon>Crotonoideae</taxon>
        <taxon>Jatropheae</taxon>
        <taxon>Jatropha</taxon>
    </lineage>
</organism>
<gene>
    <name evidence="1" type="ORF">JCGZ_18390</name>
</gene>
<proteinExistence type="predicted"/>
<dbReference type="AlphaFoldDB" id="A0A067KCV2"/>
<dbReference type="Proteomes" id="UP000027138">
    <property type="component" value="Unassembled WGS sequence"/>
</dbReference>
<evidence type="ECO:0000313" key="2">
    <source>
        <dbReference type="Proteomes" id="UP000027138"/>
    </source>
</evidence>
<accession>A0A067KCV2</accession>
<evidence type="ECO:0000313" key="1">
    <source>
        <dbReference type="EMBL" id="KDP30065.1"/>
    </source>
</evidence>
<protein>
    <submittedName>
        <fullName evidence="1">Uncharacterized protein</fullName>
    </submittedName>
</protein>
<name>A0A067KCV2_JATCU</name>
<keyword evidence="2" id="KW-1185">Reference proteome</keyword>